<name>A0A2S8F5V7_9BACT</name>
<evidence type="ECO:0000256" key="1">
    <source>
        <dbReference type="SAM" id="Phobius"/>
    </source>
</evidence>
<dbReference type="RefSeq" id="WP_105356372.1">
    <property type="nucleotide sequence ID" value="NZ_PUIA01000057.1"/>
</dbReference>
<feature type="transmembrane region" description="Helical" evidence="1">
    <location>
        <begin position="267"/>
        <end position="285"/>
    </location>
</feature>
<evidence type="ECO:0000313" key="3">
    <source>
        <dbReference type="EMBL" id="PQO27523.1"/>
    </source>
</evidence>
<dbReference type="EMBL" id="PUIA01000057">
    <property type="protein sequence ID" value="PQO27523.1"/>
    <property type="molecule type" value="Genomic_DNA"/>
</dbReference>
<keyword evidence="1" id="KW-0472">Membrane</keyword>
<feature type="transmembrane region" description="Helical" evidence="1">
    <location>
        <begin position="87"/>
        <end position="109"/>
    </location>
</feature>
<evidence type="ECO:0000259" key="2">
    <source>
        <dbReference type="Pfam" id="PF20604"/>
    </source>
</evidence>
<feature type="transmembrane region" description="Helical" evidence="1">
    <location>
        <begin position="331"/>
        <end position="353"/>
    </location>
</feature>
<protein>
    <recommendedName>
        <fullName evidence="2">DUF6798 domain-containing protein</fullName>
    </recommendedName>
</protein>
<organism evidence="3 4">
    <name type="scientific">Blastopirellula marina</name>
    <dbReference type="NCBI Taxonomy" id="124"/>
    <lineage>
        <taxon>Bacteria</taxon>
        <taxon>Pseudomonadati</taxon>
        <taxon>Planctomycetota</taxon>
        <taxon>Planctomycetia</taxon>
        <taxon>Pirellulales</taxon>
        <taxon>Pirellulaceae</taxon>
        <taxon>Blastopirellula</taxon>
    </lineage>
</organism>
<feature type="transmembrane region" description="Helical" evidence="1">
    <location>
        <begin position="121"/>
        <end position="139"/>
    </location>
</feature>
<gene>
    <name evidence="3" type="ORF">C5Y96_18500</name>
</gene>
<feature type="transmembrane region" description="Helical" evidence="1">
    <location>
        <begin position="209"/>
        <end position="232"/>
    </location>
</feature>
<dbReference type="InterPro" id="IPR046477">
    <property type="entry name" value="DUF6798"/>
</dbReference>
<comment type="caution">
    <text evidence="3">The sequence shown here is derived from an EMBL/GenBank/DDBJ whole genome shotgun (WGS) entry which is preliminary data.</text>
</comment>
<feature type="transmembrane region" description="Helical" evidence="1">
    <location>
        <begin position="23"/>
        <end position="41"/>
    </location>
</feature>
<dbReference type="AlphaFoldDB" id="A0A2S8F5V7"/>
<feature type="transmembrane region" description="Helical" evidence="1">
    <location>
        <begin position="173"/>
        <end position="202"/>
    </location>
</feature>
<feature type="transmembrane region" description="Helical" evidence="1">
    <location>
        <begin position="365"/>
        <end position="383"/>
    </location>
</feature>
<dbReference type="OrthoDB" id="229702at2"/>
<keyword evidence="1" id="KW-1133">Transmembrane helix</keyword>
<feature type="domain" description="DUF6798" evidence="2">
    <location>
        <begin position="404"/>
        <end position="462"/>
    </location>
</feature>
<accession>A0A2S8F5V7</accession>
<sequence length="539" mass="61266">MNPSNPSEPQEADQPQSSMSSRWIQFGLIVLLFFLLVGPLTPEVNEPHYLSKARHYWNPAWCPNDHFLNSGDAHGVFYWSFGWITTWVSFPVAAWIGRLICWGAIAYSWQRMIAKIDPRPWVGFWAIVAGAVGVIYLHMAGEWLIGGVEAKCFAYAFAFWGLGDVLSDRWNRAWIMLGIASAFHVLVGGWMVVCLMFCWLVCPKQRPSLISILPGLFVGGAIALIGVVPLLLLNRGTSPVESSWASYYYVYERLAHHLVVHTFAWEFKVRFFLAAIAWAATAWLLRNDDKLRILNGVVAGSVVLVFIGIAIDQVFFNVVQDWLTATKLLRLYWYRIADVLVPLALAINVVVLFGKYRQTTPRTAGAVMVGLTLLVLVGMFSRIEERWTATASPADLSSLVTNPQDWADTCYWIRDNTPPDAVFLTPRLQSSFKWYAQRAEVVTTKDVPQDDLNLLQWRERRGDTHWRSFHNRETLSLAGLTEDDLRELSQKYGIRFVVVDRDLARKDGISISWSFPRVYPASADQNSSYEVYEIPDEEN</sequence>
<reference evidence="3 4" key="1">
    <citation type="submission" date="2018-02" db="EMBL/GenBank/DDBJ databases">
        <title>Comparative genomes isolates from brazilian mangrove.</title>
        <authorList>
            <person name="Araujo J.E."/>
            <person name="Taketani R.G."/>
            <person name="Silva M.C.P."/>
            <person name="Loureco M.V."/>
            <person name="Andreote F.D."/>
        </authorList>
    </citation>
    <scope>NUCLEOTIDE SEQUENCE [LARGE SCALE GENOMIC DNA]</scope>
    <source>
        <strain evidence="3 4">HEX-2 MGV</strain>
    </source>
</reference>
<keyword evidence="1" id="KW-0812">Transmembrane</keyword>
<evidence type="ECO:0000313" key="4">
    <source>
        <dbReference type="Proteomes" id="UP000240009"/>
    </source>
</evidence>
<proteinExistence type="predicted"/>
<dbReference type="Pfam" id="PF20604">
    <property type="entry name" value="DUF6798"/>
    <property type="match status" value="1"/>
</dbReference>
<feature type="transmembrane region" description="Helical" evidence="1">
    <location>
        <begin position="292"/>
        <end position="311"/>
    </location>
</feature>
<dbReference type="Proteomes" id="UP000240009">
    <property type="component" value="Unassembled WGS sequence"/>
</dbReference>